<dbReference type="Proteomes" id="UP000887578">
    <property type="component" value="Unplaced"/>
</dbReference>
<proteinExistence type="predicted"/>
<evidence type="ECO:0000313" key="1">
    <source>
        <dbReference type="Proteomes" id="UP000887578"/>
    </source>
</evidence>
<dbReference type="AlphaFoldDB" id="A0A914PU64"/>
<evidence type="ECO:0000313" key="2">
    <source>
        <dbReference type="WBParaSite" id="PDA_v2.g19799.t1"/>
    </source>
</evidence>
<organism evidence="1 2">
    <name type="scientific">Panagrolaimus davidi</name>
    <dbReference type="NCBI Taxonomy" id="227884"/>
    <lineage>
        <taxon>Eukaryota</taxon>
        <taxon>Metazoa</taxon>
        <taxon>Ecdysozoa</taxon>
        <taxon>Nematoda</taxon>
        <taxon>Chromadorea</taxon>
        <taxon>Rhabditida</taxon>
        <taxon>Tylenchina</taxon>
        <taxon>Panagrolaimomorpha</taxon>
        <taxon>Panagrolaimoidea</taxon>
        <taxon>Panagrolaimidae</taxon>
        <taxon>Panagrolaimus</taxon>
    </lineage>
</organism>
<reference evidence="2" key="1">
    <citation type="submission" date="2022-11" db="UniProtKB">
        <authorList>
            <consortium name="WormBaseParasite"/>
        </authorList>
    </citation>
    <scope>IDENTIFICATION</scope>
</reference>
<keyword evidence="1" id="KW-1185">Reference proteome</keyword>
<sequence length="203" mass="22875">MVGKFSKSINEEKGVSENDRFVDYSKQNLSTIKRPSLQLESAKIPNEIKYASAASTPIENGIKKAVAIQNRLKNDINEETKQPKTEAMPKERKINDEIFSKITEHSIPIIPPEPETKTNVPVIPQSIKEDVVPSNEPVKKFVTEIPKPALQIYEHPKVEPKFEPPRQRVRVGAICVDGWHSSSTGRGTCSHHGGVREWLYKDI</sequence>
<dbReference type="WBParaSite" id="PDA_v2.g19799.t1">
    <property type="protein sequence ID" value="PDA_v2.g19799.t1"/>
    <property type="gene ID" value="PDA_v2.g19799"/>
</dbReference>
<accession>A0A914PU64</accession>
<protein>
    <submittedName>
        <fullName evidence="2">DUF3761 domain-containing protein</fullName>
    </submittedName>
</protein>
<name>A0A914PU64_9BILA</name>